<keyword evidence="3" id="KW-1185">Reference proteome</keyword>
<gene>
    <name evidence="2" type="ORF">DM01DRAFT_309618</name>
</gene>
<protein>
    <submittedName>
        <fullName evidence="2">Uncharacterized protein</fullName>
    </submittedName>
</protein>
<dbReference type="AlphaFoldDB" id="A0A1X2GRH0"/>
<dbReference type="EMBL" id="MCGT01000006">
    <property type="protein sequence ID" value="ORX58887.1"/>
    <property type="molecule type" value="Genomic_DNA"/>
</dbReference>
<reference evidence="2 3" key="1">
    <citation type="submission" date="2016-07" db="EMBL/GenBank/DDBJ databases">
        <title>Pervasive Adenine N6-methylation of Active Genes in Fungi.</title>
        <authorList>
            <consortium name="DOE Joint Genome Institute"/>
            <person name="Mondo S.J."/>
            <person name="Dannebaum R.O."/>
            <person name="Kuo R.C."/>
            <person name="Labutti K."/>
            <person name="Haridas S."/>
            <person name="Kuo A."/>
            <person name="Salamov A."/>
            <person name="Ahrendt S.R."/>
            <person name="Lipzen A."/>
            <person name="Sullivan W."/>
            <person name="Andreopoulos W.B."/>
            <person name="Clum A."/>
            <person name="Lindquist E."/>
            <person name="Daum C."/>
            <person name="Ramamoorthy G.K."/>
            <person name="Gryganskyi A."/>
            <person name="Culley D."/>
            <person name="Magnuson J.K."/>
            <person name="James T.Y."/>
            <person name="O'Malley M.A."/>
            <person name="Stajich J.E."/>
            <person name="Spatafora J.W."/>
            <person name="Visel A."/>
            <person name="Grigoriev I.V."/>
        </authorList>
    </citation>
    <scope>NUCLEOTIDE SEQUENCE [LARGE SCALE GENOMIC DNA]</scope>
    <source>
        <strain evidence="2 3">NRRL 3301</strain>
    </source>
</reference>
<name>A0A1X2GRH0_9FUNG</name>
<evidence type="ECO:0000313" key="2">
    <source>
        <dbReference type="EMBL" id="ORX58887.1"/>
    </source>
</evidence>
<feature type="compositionally biased region" description="Polar residues" evidence="1">
    <location>
        <begin position="95"/>
        <end position="108"/>
    </location>
</feature>
<accession>A0A1X2GRH0</accession>
<sequence length="213" mass="24172">MTDFMVYYPHPTDLDPIYTAIDPVDFLFEPKAFDTLMNTYSMYEATDQSVSSTSPLSTPMTTATLLSTMPSEYGYFPTLAEEDQTMHPPTLLELTPNSSTQRKFTSSPELPPAQVRRKKASSPVQSQGPVGEMQDTLDFLQDEWATIDIVLRSVKSAFTVYPERLGDDQYLDEVDRELSVAYDDLRAQIRSLDRNLKHLDVKMRTHQPPPHLG</sequence>
<evidence type="ECO:0000256" key="1">
    <source>
        <dbReference type="SAM" id="MobiDB-lite"/>
    </source>
</evidence>
<dbReference type="OrthoDB" id="2384695at2759"/>
<organism evidence="2 3">
    <name type="scientific">Hesseltinella vesiculosa</name>
    <dbReference type="NCBI Taxonomy" id="101127"/>
    <lineage>
        <taxon>Eukaryota</taxon>
        <taxon>Fungi</taxon>
        <taxon>Fungi incertae sedis</taxon>
        <taxon>Mucoromycota</taxon>
        <taxon>Mucoromycotina</taxon>
        <taxon>Mucoromycetes</taxon>
        <taxon>Mucorales</taxon>
        <taxon>Cunninghamellaceae</taxon>
        <taxon>Hesseltinella</taxon>
    </lineage>
</organism>
<comment type="caution">
    <text evidence="2">The sequence shown here is derived from an EMBL/GenBank/DDBJ whole genome shotgun (WGS) entry which is preliminary data.</text>
</comment>
<feature type="region of interest" description="Disordered" evidence="1">
    <location>
        <begin position="89"/>
        <end position="132"/>
    </location>
</feature>
<evidence type="ECO:0000313" key="3">
    <source>
        <dbReference type="Proteomes" id="UP000242146"/>
    </source>
</evidence>
<dbReference type="Proteomes" id="UP000242146">
    <property type="component" value="Unassembled WGS sequence"/>
</dbReference>
<proteinExistence type="predicted"/>